<reference evidence="3" key="1">
    <citation type="submission" date="2018-12" db="EMBL/GenBank/DDBJ databases">
        <authorList>
            <person name="Will S."/>
            <person name="Neumann-Schaal M."/>
            <person name="Henke P."/>
        </authorList>
    </citation>
    <scope>NUCLEOTIDE SEQUENCE</scope>
    <source>
        <strain evidence="3">PCC 7102</strain>
    </source>
</reference>
<keyword evidence="4" id="KW-1185">Reference proteome</keyword>
<dbReference type="SUPFAM" id="SSF52980">
    <property type="entry name" value="Restriction endonuclease-like"/>
    <property type="match status" value="1"/>
</dbReference>
<dbReference type="PANTHER" id="PTHR33352">
    <property type="entry name" value="SLR1095 PROTEIN"/>
    <property type="match status" value="1"/>
</dbReference>
<dbReference type="PANTHER" id="PTHR33352:SF3">
    <property type="entry name" value="SLR1612 PROTEIN"/>
    <property type="match status" value="1"/>
</dbReference>
<gene>
    <name evidence="3" type="ORF">DSM106972_071800</name>
</gene>
<dbReference type="RefSeq" id="WP_127085302.1">
    <property type="nucleotide sequence ID" value="NZ_RSCL01000022.1"/>
</dbReference>
<evidence type="ECO:0000256" key="1">
    <source>
        <dbReference type="SAM" id="MobiDB-lite"/>
    </source>
</evidence>
<dbReference type="InterPro" id="IPR011335">
    <property type="entry name" value="Restrct_endonuc-II-like"/>
</dbReference>
<dbReference type="Proteomes" id="UP000271624">
    <property type="component" value="Unassembled WGS sequence"/>
</dbReference>
<proteinExistence type="predicted"/>
<dbReference type="Pfam" id="PF05685">
    <property type="entry name" value="Uma2"/>
    <property type="match status" value="1"/>
</dbReference>
<dbReference type="AlphaFoldDB" id="A0A3S1IQM2"/>
<evidence type="ECO:0000313" key="3">
    <source>
        <dbReference type="EMBL" id="RUT00771.1"/>
    </source>
</evidence>
<evidence type="ECO:0000313" key="4">
    <source>
        <dbReference type="Proteomes" id="UP000271624"/>
    </source>
</evidence>
<dbReference type="EMBL" id="RSCL01000022">
    <property type="protein sequence ID" value="RUT00771.1"/>
    <property type="molecule type" value="Genomic_DNA"/>
</dbReference>
<name>A0A3S1IQM2_9CYAN</name>
<reference evidence="3" key="2">
    <citation type="journal article" date="2019" name="Genome Biol. Evol.">
        <title>Day and night: Metabolic profiles and evolutionary relationships of six axenic non-marine cyanobacteria.</title>
        <authorList>
            <person name="Will S.E."/>
            <person name="Henke P."/>
            <person name="Boedeker C."/>
            <person name="Huang S."/>
            <person name="Brinkmann H."/>
            <person name="Rohde M."/>
            <person name="Jarek M."/>
            <person name="Friedl T."/>
            <person name="Seufert S."/>
            <person name="Schumacher M."/>
            <person name="Overmann J."/>
            <person name="Neumann-Schaal M."/>
            <person name="Petersen J."/>
        </authorList>
    </citation>
    <scope>NUCLEOTIDE SEQUENCE [LARGE SCALE GENOMIC DNA]</scope>
    <source>
        <strain evidence="3">PCC 7102</strain>
    </source>
</reference>
<evidence type="ECO:0000259" key="2">
    <source>
        <dbReference type="Pfam" id="PF05685"/>
    </source>
</evidence>
<feature type="region of interest" description="Disordered" evidence="1">
    <location>
        <begin position="213"/>
        <end position="263"/>
    </location>
</feature>
<accession>A0A3S1IQM2</accession>
<dbReference type="OrthoDB" id="428258at2"/>
<dbReference type="CDD" id="cd06260">
    <property type="entry name" value="DUF820-like"/>
    <property type="match status" value="1"/>
</dbReference>
<dbReference type="InterPro" id="IPR008538">
    <property type="entry name" value="Uma2"/>
</dbReference>
<sequence length="284" mass="33579">MLSDHLKAFALPSTEDLPCSDDTPVDNEDQNYLPNVLLFLLKSIWKEREDWFFGVNMAVYHTTGTNSDIPVVPDGFLSLGVERKKGGKSRRSYATWEENGVAPIFVLEMVSHQPGSEYDKKLKIYAKLGVLYYLIYNPEYWKRDKHQPFEVYKLVNKSYKLQSGEPYWMPEVGLGVGRHQMTVNGISEEFLFWYDEQGERYLTGDETTIIERQRADREKQRVDREERRADEERRMREQETLRANEERRMREQETLRADQERQKNEQLIQYLRSLGIDPNNLPPN</sequence>
<comment type="caution">
    <text evidence="3">The sequence shown here is derived from an EMBL/GenBank/DDBJ whole genome shotgun (WGS) entry which is preliminary data.</text>
</comment>
<feature type="domain" description="Putative restriction endonuclease" evidence="2">
    <location>
        <begin position="40"/>
        <end position="170"/>
    </location>
</feature>
<protein>
    <recommendedName>
        <fullName evidence="2">Putative restriction endonuclease domain-containing protein</fullName>
    </recommendedName>
</protein>
<organism evidence="3 4">
    <name type="scientific">Dulcicalothrix desertica PCC 7102</name>
    <dbReference type="NCBI Taxonomy" id="232991"/>
    <lineage>
        <taxon>Bacteria</taxon>
        <taxon>Bacillati</taxon>
        <taxon>Cyanobacteriota</taxon>
        <taxon>Cyanophyceae</taxon>
        <taxon>Nostocales</taxon>
        <taxon>Calotrichaceae</taxon>
        <taxon>Dulcicalothrix</taxon>
    </lineage>
</organism>